<evidence type="ECO:0000256" key="1">
    <source>
        <dbReference type="ARBA" id="ARBA00004418"/>
    </source>
</evidence>
<evidence type="ECO:0000256" key="3">
    <source>
        <dbReference type="ARBA" id="ARBA00022729"/>
    </source>
</evidence>
<dbReference type="Pfam" id="PF13098">
    <property type="entry name" value="Thioredoxin_2"/>
    <property type="match status" value="1"/>
</dbReference>
<dbReference type="GO" id="GO:0042597">
    <property type="term" value="C:periplasmic space"/>
    <property type="evidence" value="ECO:0007669"/>
    <property type="project" value="UniProtKB-SubCell"/>
</dbReference>
<dbReference type="InterPro" id="IPR036249">
    <property type="entry name" value="Thioredoxin-like_sf"/>
</dbReference>
<keyword evidence="6 7" id="KW-0676">Redox-active center</keyword>
<evidence type="ECO:0000259" key="8">
    <source>
        <dbReference type="Pfam" id="PF10411"/>
    </source>
</evidence>
<evidence type="ECO:0000256" key="4">
    <source>
        <dbReference type="ARBA" id="ARBA00022764"/>
    </source>
</evidence>
<dbReference type="InterPro" id="IPR051470">
    <property type="entry name" value="Thiol:disulfide_interchange"/>
</dbReference>
<dbReference type="InterPro" id="IPR009094">
    <property type="entry name" value="DiS-bond_isomerase_DsbC/G_N_sf"/>
</dbReference>
<reference evidence="10 11" key="1">
    <citation type="submission" date="2019-06" db="EMBL/GenBank/DDBJ databases">
        <title>Draft genome of Aliikangiella marina GYP-15.</title>
        <authorList>
            <person name="Wang G."/>
        </authorList>
    </citation>
    <scope>NUCLEOTIDE SEQUENCE [LARGE SCALE GENOMIC DNA]</scope>
    <source>
        <strain evidence="10 11">GYP-15</strain>
    </source>
</reference>
<evidence type="ECO:0000256" key="2">
    <source>
        <dbReference type="ARBA" id="ARBA00009813"/>
    </source>
</evidence>
<dbReference type="Gene3D" id="3.10.450.70">
    <property type="entry name" value="Disulphide bond isomerase, DsbC/G, N-terminal"/>
    <property type="match status" value="1"/>
</dbReference>
<keyword evidence="4 7" id="KW-0574">Periplasm</keyword>
<organism evidence="10 11">
    <name type="scientific">Aliikangiella marina</name>
    <dbReference type="NCBI Taxonomy" id="1712262"/>
    <lineage>
        <taxon>Bacteria</taxon>
        <taxon>Pseudomonadati</taxon>
        <taxon>Pseudomonadota</taxon>
        <taxon>Gammaproteobacteria</taxon>
        <taxon>Oceanospirillales</taxon>
        <taxon>Pleioneaceae</taxon>
        <taxon>Aliikangiella</taxon>
    </lineage>
</organism>
<dbReference type="OrthoDB" id="12976at2"/>
<dbReference type="AlphaFoldDB" id="A0A545THZ3"/>
<comment type="caution">
    <text evidence="10">The sequence shown here is derived from an EMBL/GenBank/DDBJ whole genome shotgun (WGS) entry which is preliminary data.</text>
</comment>
<dbReference type="EMBL" id="VIKR01000001">
    <property type="protein sequence ID" value="TQV76781.1"/>
    <property type="molecule type" value="Genomic_DNA"/>
</dbReference>
<dbReference type="InterPro" id="IPR033954">
    <property type="entry name" value="DiS-bond_Isoase_DsbC/G"/>
</dbReference>
<dbReference type="Pfam" id="PF10411">
    <property type="entry name" value="DsbC_N"/>
    <property type="match status" value="1"/>
</dbReference>
<dbReference type="SUPFAM" id="SSF52833">
    <property type="entry name" value="Thioredoxin-like"/>
    <property type="match status" value="1"/>
</dbReference>
<dbReference type="Gene3D" id="3.40.30.10">
    <property type="entry name" value="Glutaredoxin"/>
    <property type="match status" value="1"/>
</dbReference>
<comment type="subcellular location">
    <subcellularLocation>
        <location evidence="1 7">Periplasm</location>
    </subcellularLocation>
</comment>
<dbReference type="PANTHER" id="PTHR35272">
    <property type="entry name" value="THIOL:DISULFIDE INTERCHANGE PROTEIN DSBC-RELATED"/>
    <property type="match status" value="1"/>
</dbReference>
<dbReference type="InterPro" id="IPR012336">
    <property type="entry name" value="Thioredoxin-like_fold"/>
</dbReference>
<keyword evidence="3 7" id="KW-0732">Signal</keyword>
<evidence type="ECO:0000259" key="9">
    <source>
        <dbReference type="Pfam" id="PF13098"/>
    </source>
</evidence>
<keyword evidence="11" id="KW-1185">Reference proteome</keyword>
<evidence type="ECO:0000256" key="5">
    <source>
        <dbReference type="ARBA" id="ARBA00023157"/>
    </source>
</evidence>
<sequence length="286" mass="31481">MSTKPILSLVVVIGVIALFAILGNQSQQLIAANESPAATYQKAPDNPSDAAKLAMLKSRLESKLQGIDINDIEKSPLEGFYQVFFSGQVLYVTEDGQYLFTGNLLELAEQAPINHTELAVAALEQKQAPMRKQVLASIDEKDMVIFRAKDEKHVITVFTDVDCRYCRKLHEQMAEFNDNGVTIRYLAYPRAGIGSSAYKKLVSVWCSDDKLAAMDDAKLRRKFADASCNNPIAKHYKMTRDFNLSGTPALVLDDGELIVGLPPMGDLMKHLSQKAEVKAAQVTPGS</sequence>
<proteinExistence type="inferred from homology"/>
<dbReference type="SUPFAM" id="SSF54423">
    <property type="entry name" value="DsbC/DsbG N-terminal domain-like"/>
    <property type="match status" value="1"/>
</dbReference>
<name>A0A545THZ3_9GAMM</name>
<comment type="similarity">
    <text evidence="2 7">Belongs to the thioredoxin family. DsbC subfamily.</text>
</comment>
<evidence type="ECO:0000256" key="7">
    <source>
        <dbReference type="RuleBase" id="RU364038"/>
    </source>
</evidence>
<accession>A0A545THZ3</accession>
<dbReference type="RefSeq" id="WP_142888141.1">
    <property type="nucleotide sequence ID" value="NZ_VIKR01000001.1"/>
</dbReference>
<evidence type="ECO:0000256" key="6">
    <source>
        <dbReference type="ARBA" id="ARBA00023284"/>
    </source>
</evidence>
<keyword evidence="5" id="KW-1015">Disulfide bond</keyword>
<comment type="function">
    <text evidence="7">Required for disulfide bond formation in some periplasmic proteins. Acts by transferring its disulfide bond to other proteins and is reduced in the process.</text>
</comment>
<gene>
    <name evidence="10" type="ORF">FLL45_02155</name>
</gene>
<dbReference type="InterPro" id="IPR018950">
    <property type="entry name" value="DiS-bond_isomerase_DsbC/G_N"/>
</dbReference>
<feature type="domain" description="Thioredoxin-like fold" evidence="9">
    <location>
        <begin position="148"/>
        <end position="263"/>
    </location>
</feature>
<protein>
    <recommendedName>
        <fullName evidence="7">Thiol:disulfide interchange protein</fullName>
    </recommendedName>
</protein>
<dbReference type="Proteomes" id="UP000317839">
    <property type="component" value="Unassembled WGS sequence"/>
</dbReference>
<dbReference type="CDD" id="cd03020">
    <property type="entry name" value="DsbA_DsbC_DsbG"/>
    <property type="match status" value="1"/>
</dbReference>
<dbReference type="PANTHER" id="PTHR35272:SF3">
    <property type="entry name" value="THIOL:DISULFIDE INTERCHANGE PROTEIN DSBC"/>
    <property type="match status" value="1"/>
</dbReference>
<evidence type="ECO:0000313" key="10">
    <source>
        <dbReference type="EMBL" id="TQV76781.1"/>
    </source>
</evidence>
<feature type="domain" description="Disulphide bond isomerase DsbC/G N-terminal" evidence="8">
    <location>
        <begin position="50"/>
        <end position="115"/>
    </location>
</feature>
<evidence type="ECO:0000313" key="11">
    <source>
        <dbReference type="Proteomes" id="UP000317839"/>
    </source>
</evidence>